<gene>
    <name evidence="7" type="ORF">GSY69_07385</name>
</gene>
<name>A0A6N9H7A6_9MICO</name>
<reference evidence="7 8" key="1">
    <citation type="submission" date="2020-01" db="EMBL/GenBank/DDBJ databases">
        <authorList>
            <person name="Deng T."/>
        </authorList>
    </citation>
    <scope>NUCLEOTIDE SEQUENCE [LARGE SCALE GENOMIC DNA]</scope>
    <source>
        <strain evidence="7 8">5221</strain>
    </source>
</reference>
<proteinExistence type="inferred from homology"/>
<feature type="site" description="Important for catalytic activity" evidence="4">
    <location>
        <position position="143"/>
    </location>
</feature>
<feature type="domain" description="3-hydroxyacyl-CoA dehydrogenase NAD binding" evidence="6">
    <location>
        <begin position="6"/>
        <end position="187"/>
    </location>
</feature>
<dbReference type="SUPFAM" id="SSF48179">
    <property type="entry name" value="6-phosphogluconate dehydrogenase C-terminal domain-like"/>
    <property type="match status" value="1"/>
</dbReference>
<evidence type="ECO:0000259" key="6">
    <source>
        <dbReference type="Pfam" id="PF02737"/>
    </source>
</evidence>
<dbReference type="Proteomes" id="UP000469215">
    <property type="component" value="Unassembled WGS sequence"/>
</dbReference>
<dbReference type="Pfam" id="PF02737">
    <property type="entry name" value="3HCDH_N"/>
    <property type="match status" value="1"/>
</dbReference>
<evidence type="ECO:0000313" key="7">
    <source>
        <dbReference type="EMBL" id="MYM19795.1"/>
    </source>
</evidence>
<accession>A0A6N9H7A6</accession>
<dbReference type="InterPro" id="IPR006108">
    <property type="entry name" value="3HC_DH_C"/>
</dbReference>
<dbReference type="InterPro" id="IPR006176">
    <property type="entry name" value="3-OHacyl-CoA_DH_NAD-bd"/>
</dbReference>
<evidence type="ECO:0000256" key="1">
    <source>
        <dbReference type="ARBA" id="ARBA00005086"/>
    </source>
</evidence>
<feature type="domain" description="3-hydroxyacyl-CoA dehydrogenase C-terminal" evidence="5">
    <location>
        <begin position="190"/>
        <end position="282"/>
    </location>
</feature>
<comment type="similarity">
    <text evidence="2">Belongs to the 3-hydroxyacyl-CoA dehydrogenase family.</text>
</comment>
<organism evidence="7 8">
    <name type="scientific">Brevibacterium rongguiense</name>
    <dbReference type="NCBI Taxonomy" id="2695267"/>
    <lineage>
        <taxon>Bacteria</taxon>
        <taxon>Bacillati</taxon>
        <taxon>Actinomycetota</taxon>
        <taxon>Actinomycetes</taxon>
        <taxon>Micrococcales</taxon>
        <taxon>Brevibacteriaceae</taxon>
        <taxon>Brevibacterium</taxon>
    </lineage>
</organism>
<dbReference type="PANTHER" id="PTHR48075:SF3">
    <property type="entry name" value="3-HYDROXYACYL-COA DEHYDROGENASE"/>
    <property type="match status" value="1"/>
</dbReference>
<dbReference type="PANTHER" id="PTHR48075">
    <property type="entry name" value="3-HYDROXYACYL-COA DEHYDROGENASE FAMILY PROTEIN"/>
    <property type="match status" value="1"/>
</dbReference>
<dbReference type="NCBIfam" id="NF006143">
    <property type="entry name" value="PRK08293.1"/>
    <property type="match status" value="1"/>
</dbReference>
<dbReference type="InterPro" id="IPR013328">
    <property type="entry name" value="6PGD_dom2"/>
</dbReference>
<evidence type="ECO:0000256" key="4">
    <source>
        <dbReference type="PIRSR" id="PIRSR000105-1"/>
    </source>
</evidence>
<dbReference type="RefSeq" id="WP_160953227.1">
    <property type="nucleotide sequence ID" value="NZ_WWEQ01000025.1"/>
</dbReference>
<dbReference type="InterPro" id="IPR008927">
    <property type="entry name" value="6-PGluconate_DH-like_C_sf"/>
</dbReference>
<dbReference type="GO" id="GO:0003857">
    <property type="term" value="F:(3S)-3-hydroxyacyl-CoA dehydrogenase (NAD+) activity"/>
    <property type="evidence" value="ECO:0007669"/>
    <property type="project" value="UniProtKB-EC"/>
</dbReference>
<keyword evidence="8" id="KW-1185">Reference proteome</keyword>
<evidence type="ECO:0000313" key="8">
    <source>
        <dbReference type="Proteomes" id="UP000469215"/>
    </source>
</evidence>
<dbReference type="GO" id="GO:0006631">
    <property type="term" value="P:fatty acid metabolic process"/>
    <property type="evidence" value="ECO:0007669"/>
    <property type="project" value="InterPro"/>
</dbReference>
<comment type="caution">
    <text evidence="7">The sequence shown here is derived from an EMBL/GenBank/DDBJ whole genome shotgun (WGS) entry which is preliminary data.</text>
</comment>
<sequence>MSQIAHVTVLGAGVLGTQIAYQTAYRGFDVTVYDIGDEALTAGRKRLDALVAAYRAEVEGATEASTQAALDRLTMTTDLAQAAGNADLIIEAVPERLDIKRETYEKLAALAPERTIFATNSSTLLPSDIKDFTGRPDRFLALHFANQIWKFNTAEVMGTADTSPAVFDTVVEFAREIGMVPIPVLKERPGYVLNSLLVPFLNAALDLAAGGYAQPQDVDNVWRIATGAPMGPFQIYDVVGLGTAYNILASGDEHSQRLAAWLKEHYIDRGRLGVGAGGGFYDDPQA</sequence>
<keyword evidence="3 7" id="KW-0560">Oxidoreductase</keyword>
<dbReference type="Gene3D" id="3.40.50.720">
    <property type="entry name" value="NAD(P)-binding Rossmann-like Domain"/>
    <property type="match status" value="1"/>
</dbReference>
<dbReference type="EC" id="1.1.1.35" evidence="7"/>
<dbReference type="InterPro" id="IPR022694">
    <property type="entry name" value="3-OHacyl-CoA_DH"/>
</dbReference>
<protein>
    <submittedName>
        <fullName evidence="7">3-hydroxyacyl-CoA dehydrogenase</fullName>
        <ecNumber evidence="7">1.1.1.35</ecNumber>
    </submittedName>
</protein>
<dbReference type="Pfam" id="PF00725">
    <property type="entry name" value="3HCDH"/>
    <property type="match status" value="1"/>
</dbReference>
<comment type="pathway">
    <text evidence="1">Lipid metabolism; butanoate metabolism.</text>
</comment>
<dbReference type="InterPro" id="IPR036291">
    <property type="entry name" value="NAD(P)-bd_dom_sf"/>
</dbReference>
<dbReference type="Gene3D" id="1.10.1040.10">
    <property type="entry name" value="N-(1-d-carboxylethyl)-l-norvaline Dehydrogenase, domain 2"/>
    <property type="match status" value="1"/>
</dbReference>
<evidence type="ECO:0000256" key="2">
    <source>
        <dbReference type="ARBA" id="ARBA00009463"/>
    </source>
</evidence>
<dbReference type="EMBL" id="WWEQ01000025">
    <property type="protein sequence ID" value="MYM19795.1"/>
    <property type="molecule type" value="Genomic_DNA"/>
</dbReference>
<evidence type="ECO:0000256" key="3">
    <source>
        <dbReference type="ARBA" id="ARBA00023002"/>
    </source>
</evidence>
<dbReference type="PIRSF" id="PIRSF000105">
    <property type="entry name" value="HCDH"/>
    <property type="match status" value="1"/>
</dbReference>
<evidence type="ECO:0000259" key="5">
    <source>
        <dbReference type="Pfam" id="PF00725"/>
    </source>
</evidence>
<dbReference type="AlphaFoldDB" id="A0A6N9H7A6"/>
<dbReference type="GO" id="GO:0070403">
    <property type="term" value="F:NAD+ binding"/>
    <property type="evidence" value="ECO:0007669"/>
    <property type="project" value="InterPro"/>
</dbReference>
<dbReference type="SUPFAM" id="SSF51735">
    <property type="entry name" value="NAD(P)-binding Rossmann-fold domains"/>
    <property type="match status" value="1"/>
</dbReference>